<dbReference type="InterPro" id="IPR027417">
    <property type="entry name" value="P-loop_NTPase"/>
</dbReference>
<sequence>MEGLYHYTLERYTIPIRDIVYGCYTGASGPGPRPGRLRRPIYRKLKSFPGHIVLHINKVSLLHSSPKMYSNSIENEKPSILLIGNAGVGKSSYIRKLANRGFSDFYTPTTGYVETSIAGLCNFIELSGQEPANIYAEEVLARANRIYLMVAKNSRASIEQIPLWINKYNHLNLNYTILVNKCDIEPIGFILEQSLHEAIEQFDNYVNIHYISCKDGPLFV</sequence>
<accession>A0A6C0JZU8</accession>
<dbReference type="Gene3D" id="3.40.50.300">
    <property type="entry name" value="P-loop containing nucleotide triphosphate hydrolases"/>
    <property type="match status" value="1"/>
</dbReference>
<dbReference type="SUPFAM" id="SSF52540">
    <property type="entry name" value="P-loop containing nucleoside triphosphate hydrolases"/>
    <property type="match status" value="1"/>
</dbReference>
<name>A0A6C0JZU8_9ZZZZ</name>
<dbReference type="AlphaFoldDB" id="A0A6C0JZU8"/>
<reference evidence="1" key="1">
    <citation type="journal article" date="2020" name="Nature">
        <title>Giant virus diversity and host interactions through global metagenomics.</title>
        <authorList>
            <person name="Schulz F."/>
            <person name="Roux S."/>
            <person name="Paez-Espino D."/>
            <person name="Jungbluth S."/>
            <person name="Walsh D.A."/>
            <person name="Denef V.J."/>
            <person name="McMahon K.D."/>
            <person name="Konstantinidis K.T."/>
            <person name="Eloe-Fadrosh E.A."/>
            <person name="Kyrpides N.C."/>
            <person name="Woyke T."/>
        </authorList>
    </citation>
    <scope>NUCLEOTIDE SEQUENCE</scope>
    <source>
        <strain evidence="1">GVMAG-S-1101164-67</strain>
    </source>
</reference>
<dbReference type="EMBL" id="MN740756">
    <property type="protein sequence ID" value="QHU10421.1"/>
    <property type="molecule type" value="Genomic_DNA"/>
</dbReference>
<dbReference type="Pfam" id="PF08477">
    <property type="entry name" value="Roc"/>
    <property type="match status" value="1"/>
</dbReference>
<protein>
    <submittedName>
        <fullName evidence="1">Uncharacterized protein</fullName>
    </submittedName>
</protein>
<organism evidence="1">
    <name type="scientific">viral metagenome</name>
    <dbReference type="NCBI Taxonomy" id="1070528"/>
    <lineage>
        <taxon>unclassified sequences</taxon>
        <taxon>metagenomes</taxon>
        <taxon>organismal metagenomes</taxon>
    </lineage>
</organism>
<proteinExistence type="predicted"/>
<evidence type="ECO:0000313" key="1">
    <source>
        <dbReference type="EMBL" id="QHU10421.1"/>
    </source>
</evidence>